<dbReference type="NCBIfam" id="NF037995">
    <property type="entry name" value="TRAP_S1"/>
    <property type="match status" value="1"/>
</dbReference>
<dbReference type="EMBL" id="JBHUDK010000006">
    <property type="protein sequence ID" value="MFD1598826.1"/>
    <property type="molecule type" value="Genomic_DNA"/>
</dbReference>
<organism evidence="2 3">
    <name type="scientific">Halobellus rarus</name>
    <dbReference type="NCBI Taxonomy" id="1126237"/>
    <lineage>
        <taxon>Archaea</taxon>
        <taxon>Methanobacteriati</taxon>
        <taxon>Methanobacteriota</taxon>
        <taxon>Stenosarchaea group</taxon>
        <taxon>Halobacteria</taxon>
        <taxon>Halobacteriales</taxon>
        <taxon>Haloferacaceae</taxon>
        <taxon>Halobellus</taxon>
    </lineage>
</organism>
<dbReference type="Proteomes" id="UP001597085">
    <property type="component" value="Unassembled WGS sequence"/>
</dbReference>
<dbReference type="PANTHER" id="PTHR33376">
    <property type="match status" value="1"/>
</dbReference>
<dbReference type="InterPro" id="IPR038404">
    <property type="entry name" value="TRAP_DctP_sf"/>
</dbReference>
<dbReference type="Gene3D" id="3.40.190.170">
    <property type="entry name" value="Bacterial extracellular solute-binding protein, family 7"/>
    <property type="match status" value="1"/>
</dbReference>
<dbReference type="AlphaFoldDB" id="A0ABD6CNJ8"/>
<evidence type="ECO:0000313" key="3">
    <source>
        <dbReference type="Proteomes" id="UP001597085"/>
    </source>
</evidence>
<dbReference type="InterPro" id="IPR018389">
    <property type="entry name" value="DctP_fam"/>
</dbReference>
<accession>A0ABD6CNJ8</accession>
<dbReference type="InterPro" id="IPR006311">
    <property type="entry name" value="TAT_signal"/>
</dbReference>
<proteinExistence type="predicted"/>
<dbReference type="PROSITE" id="PS51318">
    <property type="entry name" value="TAT"/>
    <property type="match status" value="1"/>
</dbReference>
<sequence length="421" mass="46320">MTSERDSNADASTARSRRAVLGLTAGTALGGLTGCLGGGASASEGGDGGTTTIRWAGTQNPDTSCWDYEDASDECGLVYPVFELERRLEERSSGLELSLIDSKELCSEQSCMTKMDSEVIHLGSSSVANSAKIWPENEIWSVPYTIPAHSRASIGYSFTHPTVWEEYWVPFGRKYNAIPIGFDPPGYRAHFVGVGNDPDEALTSPEDFAGLKIRTTQSDVISVAFDELGMNPTTVSFADTLQGMQSGVVDGMEIIPQYAVSAQITDVTAQATLTQWAPGIDPIWCRVDFLKSLSEAERETFASVTAELAEESIRRSDDVYETFQGLSPEAPVEGSNYYTQGPDGEPVRVNWLDDDQLAAWREPIDPASNRDLYRDAIDRVHEEFTDGFYDHLYEVAREPGVPSRSADFSLDAWWDDYLERM</sequence>
<dbReference type="PANTHER" id="PTHR33376:SF5">
    <property type="entry name" value="EXTRACYTOPLASMIC SOLUTE RECEPTOR PROTEIN"/>
    <property type="match status" value="1"/>
</dbReference>
<dbReference type="Pfam" id="PF03480">
    <property type="entry name" value="DctP"/>
    <property type="match status" value="1"/>
</dbReference>
<name>A0ABD6CNJ8_9EURY</name>
<protein>
    <submittedName>
        <fullName evidence="2">TRAP transporter substrate-binding protein</fullName>
    </submittedName>
</protein>
<gene>
    <name evidence="2" type="ORF">ACFSBX_07625</name>
</gene>
<keyword evidence="3" id="KW-1185">Reference proteome</keyword>
<evidence type="ECO:0000313" key="2">
    <source>
        <dbReference type="EMBL" id="MFD1598826.1"/>
    </source>
</evidence>
<comment type="caution">
    <text evidence="2">The sequence shown here is derived from an EMBL/GenBank/DDBJ whole genome shotgun (WGS) entry which is preliminary data.</text>
</comment>
<dbReference type="PROSITE" id="PS51257">
    <property type="entry name" value="PROKAR_LIPOPROTEIN"/>
    <property type="match status" value="1"/>
</dbReference>
<evidence type="ECO:0000256" key="1">
    <source>
        <dbReference type="ARBA" id="ARBA00022729"/>
    </source>
</evidence>
<keyword evidence="1" id="KW-0732">Signal</keyword>
<dbReference type="RefSeq" id="WP_256420362.1">
    <property type="nucleotide sequence ID" value="NZ_JANHDI010000002.1"/>
</dbReference>
<reference evidence="2 3" key="1">
    <citation type="journal article" date="2019" name="Int. J. Syst. Evol. Microbiol.">
        <title>The Global Catalogue of Microorganisms (GCM) 10K type strain sequencing project: providing services to taxonomists for standard genome sequencing and annotation.</title>
        <authorList>
            <consortium name="The Broad Institute Genomics Platform"/>
            <consortium name="The Broad Institute Genome Sequencing Center for Infectious Disease"/>
            <person name="Wu L."/>
            <person name="Ma J."/>
        </authorList>
    </citation>
    <scope>NUCLEOTIDE SEQUENCE [LARGE SCALE GENOMIC DNA]</scope>
    <source>
        <strain evidence="2 3">CGMCC 1.12121</strain>
    </source>
</reference>